<dbReference type="Proteomes" id="UP000305792">
    <property type="component" value="Unassembled WGS sequence"/>
</dbReference>
<organism evidence="1 2">
    <name type="scientific">Glycomyces paridis</name>
    <dbReference type="NCBI Taxonomy" id="2126555"/>
    <lineage>
        <taxon>Bacteria</taxon>
        <taxon>Bacillati</taxon>
        <taxon>Actinomycetota</taxon>
        <taxon>Actinomycetes</taxon>
        <taxon>Glycomycetales</taxon>
        <taxon>Glycomycetaceae</taxon>
        <taxon>Glycomyces</taxon>
    </lineage>
</organism>
<evidence type="ECO:0000313" key="2">
    <source>
        <dbReference type="Proteomes" id="UP000305792"/>
    </source>
</evidence>
<reference evidence="1 2" key="1">
    <citation type="journal article" date="2018" name="Int. J. Syst. Evol. Microbiol.">
        <title>Glycomyces paridis sp. nov., isolated from the medicinal plant Paris polyphylla.</title>
        <authorList>
            <person name="Fang X.M."/>
            <person name="Bai J.L."/>
            <person name="Su J."/>
            <person name="Zhao L.L."/>
            <person name="Liu H.Y."/>
            <person name="Ma B.P."/>
            <person name="Zhang Y.Q."/>
            <person name="Yu L.Y."/>
        </authorList>
    </citation>
    <scope>NUCLEOTIDE SEQUENCE [LARGE SCALE GENOMIC DNA]</scope>
    <source>
        <strain evidence="1 2">CPCC 204357</strain>
    </source>
</reference>
<gene>
    <name evidence="1" type="ORF">E9998_13260</name>
</gene>
<keyword evidence="2" id="KW-1185">Reference proteome</keyword>
<protein>
    <submittedName>
        <fullName evidence="1">Uncharacterized protein</fullName>
    </submittedName>
</protein>
<comment type="caution">
    <text evidence="1">The sequence shown here is derived from an EMBL/GenBank/DDBJ whole genome shotgun (WGS) entry which is preliminary data.</text>
</comment>
<sequence>MARINLTAELTATLDAYAAAQGISRDEAAGHLITQALAIGDVDGLLARLQGQVKGSSIWELFPDLEEDEEALHVAIYDVGDTDWAEFEIGDEHANVAYGQHRGAWIYHDSRDIVDREGEYDMYSTSYTIVADEATARQMMHDEVMRIQARWTPGDEPIWGDCGYDGDMIDQLVQAGEIPRAACYCG</sequence>
<accession>A0A4S8PCA5</accession>
<evidence type="ECO:0000313" key="1">
    <source>
        <dbReference type="EMBL" id="THV27953.1"/>
    </source>
</evidence>
<dbReference type="RefSeq" id="WP_136530186.1">
    <property type="nucleotide sequence ID" value="NZ_STGX01000009.1"/>
</dbReference>
<name>A0A4S8PCA5_9ACTN</name>
<dbReference type="AlphaFoldDB" id="A0A4S8PCA5"/>
<dbReference type="EMBL" id="STGX01000009">
    <property type="protein sequence ID" value="THV27953.1"/>
    <property type="molecule type" value="Genomic_DNA"/>
</dbReference>
<proteinExistence type="predicted"/>